<sequence>MAVAKSDGYLKNAVLRFVEQEFREDLKKMLGISFADIVLHWDEGTSERPILEVLARELRGEMPVIVVREEKLNRSITPKGLEAKAELDEERLWEGLSQRC</sequence>
<comment type="caution">
    <text evidence="1">The sequence shown here is derived from an EMBL/GenBank/DDBJ whole genome shotgun (WGS) entry which is preliminary data.</text>
</comment>
<dbReference type="AlphaFoldDB" id="A0A7C4BAW5"/>
<evidence type="ECO:0000313" key="1">
    <source>
        <dbReference type="EMBL" id="HGI86893.1"/>
    </source>
</evidence>
<dbReference type="EMBL" id="DTFF01000005">
    <property type="protein sequence ID" value="HGI86893.1"/>
    <property type="molecule type" value="Genomic_DNA"/>
</dbReference>
<accession>A0A7C4BAW5</accession>
<proteinExistence type="predicted"/>
<protein>
    <submittedName>
        <fullName evidence="1">Uncharacterized protein</fullName>
    </submittedName>
</protein>
<name>A0A7C4BAW5_9CREN</name>
<reference evidence="1" key="1">
    <citation type="journal article" date="2020" name="mSystems">
        <title>Genome- and Community-Level Interaction Insights into Carbon Utilization and Element Cycling Functions of Hydrothermarchaeota in Hydrothermal Sediment.</title>
        <authorList>
            <person name="Zhou Z."/>
            <person name="Liu Y."/>
            <person name="Xu W."/>
            <person name="Pan J."/>
            <person name="Luo Z.H."/>
            <person name="Li M."/>
        </authorList>
    </citation>
    <scope>NUCLEOTIDE SEQUENCE [LARGE SCALE GENOMIC DNA]</scope>
    <source>
        <strain evidence="1">SpSt-732</strain>
    </source>
</reference>
<organism evidence="1">
    <name type="scientific">Ignisphaera aggregans</name>
    <dbReference type="NCBI Taxonomy" id="334771"/>
    <lineage>
        <taxon>Archaea</taxon>
        <taxon>Thermoproteota</taxon>
        <taxon>Thermoprotei</taxon>
        <taxon>Desulfurococcales</taxon>
        <taxon>Desulfurococcaceae</taxon>
        <taxon>Ignisphaera</taxon>
    </lineage>
</organism>
<gene>
    <name evidence="1" type="ORF">ENV14_00615</name>
</gene>